<keyword evidence="2 10" id="KW-0444">Lipid biosynthesis</keyword>
<keyword evidence="11" id="KW-0012">Acyltransferase</keyword>
<sequence>MDYLLSGVIGYLLGSVSCGLLLVKLICGIDIRDYGSHNIGATNVFRTVGARMASFVLLGDLLKGVLALYLVNHYVSSDLTVLILCATCAILGHSFSWMCGFKGGKGVATGLGILLYFMPEVAVFALTIWLATVFVTRYVSLGSILAALAAPFSAWYLGYDGRLVAFVGLCAAVVVARHYQNMIRLKNGTESKIRQGHWKK</sequence>
<dbReference type="OMA" id="PVWLGFK"/>
<evidence type="ECO:0000256" key="6">
    <source>
        <dbReference type="ARBA" id="ARBA00023098"/>
    </source>
</evidence>
<keyword evidence="8 10" id="KW-0594">Phospholipid biosynthesis</keyword>
<protein>
    <recommendedName>
        <fullName evidence="10">Glycerol-3-phosphate acyltransferase</fullName>
    </recommendedName>
    <alternativeName>
        <fullName evidence="10">Acyl-PO4 G3P acyltransferase</fullName>
    </alternativeName>
    <alternativeName>
        <fullName evidence="10">Acyl-phosphate--glycerol-3-phosphate acyltransferase</fullName>
    </alternativeName>
    <alternativeName>
        <fullName evidence="10">G3P acyltransferase</fullName>
        <shortName evidence="10">GPAT</shortName>
        <ecNumber evidence="10">2.3.1.275</ecNumber>
    </alternativeName>
    <alternativeName>
        <fullName evidence="10">Lysophosphatidic acid synthase</fullName>
        <shortName evidence="10">LPA synthase</shortName>
    </alternativeName>
</protein>
<dbReference type="GO" id="GO:0005886">
    <property type="term" value="C:plasma membrane"/>
    <property type="evidence" value="ECO:0007669"/>
    <property type="project" value="UniProtKB-SubCell"/>
</dbReference>
<evidence type="ECO:0000256" key="1">
    <source>
        <dbReference type="ARBA" id="ARBA00022475"/>
    </source>
</evidence>
<evidence type="ECO:0000256" key="3">
    <source>
        <dbReference type="ARBA" id="ARBA00022679"/>
    </source>
</evidence>
<dbReference type="GO" id="GO:0043772">
    <property type="term" value="F:acyl-phosphate glycerol-3-phosphate acyltransferase activity"/>
    <property type="evidence" value="ECO:0007669"/>
    <property type="project" value="UniProtKB-UniRule"/>
</dbReference>
<evidence type="ECO:0000256" key="7">
    <source>
        <dbReference type="ARBA" id="ARBA00023136"/>
    </source>
</evidence>
<keyword evidence="1 10" id="KW-1003">Cell membrane</keyword>
<dbReference type="Proteomes" id="UP000182379">
    <property type="component" value="Unassembled WGS sequence"/>
</dbReference>
<evidence type="ECO:0000256" key="4">
    <source>
        <dbReference type="ARBA" id="ARBA00022692"/>
    </source>
</evidence>
<comment type="similarity">
    <text evidence="10">Belongs to the PlsY family.</text>
</comment>
<feature type="transmembrane region" description="Helical" evidence="10">
    <location>
        <begin position="110"/>
        <end position="131"/>
    </location>
</feature>
<organism evidence="11 12">
    <name type="scientific">Acidaminococcus fermentans</name>
    <dbReference type="NCBI Taxonomy" id="905"/>
    <lineage>
        <taxon>Bacteria</taxon>
        <taxon>Bacillati</taxon>
        <taxon>Bacillota</taxon>
        <taxon>Negativicutes</taxon>
        <taxon>Acidaminococcales</taxon>
        <taxon>Acidaminococcaceae</taxon>
        <taxon>Acidaminococcus</taxon>
    </lineage>
</organism>
<reference evidence="11 12" key="1">
    <citation type="submission" date="2016-10" db="EMBL/GenBank/DDBJ databases">
        <authorList>
            <person name="Varghese N."/>
            <person name="Submissions S."/>
        </authorList>
    </citation>
    <scope>NUCLEOTIDE SEQUENCE [LARGE SCALE GENOMIC DNA]</scope>
    <source>
        <strain evidence="11 12">WCC6</strain>
    </source>
</reference>
<dbReference type="Pfam" id="PF02660">
    <property type="entry name" value="G3P_acyltransf"/>
    <property type="match status" value="1"/>
</dbReference>
<evidence type="ECO:0000313" key="12">
    <source>
        <dbReference type="Proteomes" id="UP000182379"/>
    </source>
</evidence>
<keyword evidence="9 10" id="KW-1208">Phospholipid metabolism</keyword>
<dbReference type="SMART" id="SM01207">
    <property type="entry name" value="G3P_acyltransf"/>
    <property type="match status" value="1"/>
</dbReference>
<evidence type="ECO:0000256" key="8">
    <source>
        <dbReference type="ARBA" id="ARBA00023209"/>
    </source>
</evidence>
<keyword evidence="7 10" id="KW-0472">Membrane</keyword>
<evidence type="ECO:0000256" key="5">
    <source>
        <dbReference type="ARBA" id="ARBA00022989"/>
    </source>
</evidence>
<comment type="function">
    <text evidence="10">Catalyzes the transfer of an acyl group from acyl-phosphate (acyl-PO(4)) to glycerol-3-phosphate (G3P) to form lysophosphatidic acid (LPA). This enzyme utilizes acyl-phosphate as fatty acyl donor, but not acyl-CoA or acyl-ACP.</text>
</comment>
<feature type="transmembrane region" description="Helical" evidence="10">
    <location>
        <begin position="79"/>
        <end position="98"/>
    </location>
</feature>
<comment type="pathway">
    <text evidence="10">Lipid metabolism; phospholipid metabolism.</text>
</comment>
<dbReference type="PANTHER" id="PTHR30309">
    <property type="entry name" value="INNER MEMBRANE PROTEIN YGIH"/>
    <property type="match status" value="1"/>
</dbReference>
<dbReference type="GO" id="GO:0008654">
    <property type="term" value="P:phospholipid biosynthetic process"/>
    <property type="evidence" value="ECO:0007669"/>
    <property type="project" value="UniProtKB-UniRule"/>
</dbReference>
<dbReference type="GeneID" id="78334936"/>
<gene>
    <name evidence="10" type="primary">plsY</name>
    <name evidence="11" type="ORF">SAMN05216495_11323</name>
</gene>
<evidence type="ECO:0000313" key="11">
    <source>
        <dbReference type="EMBL" id="SDX10704.1"/>
    </source>
</evidence>
<comment type="subcellular location">
    <subcellularLocation>
        <location evidence="10">Cell membrane</location>
        <topology evidence="10">Multi-pass membrane protein</topology>
    </subcellularLocation>
</comment>
<comment type="catalytic activity">
    <reaction evidence="10">
        <text>an acyl phosphate + sn-glycerol 3-phosphate = a 1-acyl-sn-glycero-3-phosphate + phosphate</text>
        <dbReference type="Rhea" id="RHEA:34075"/>
        <dbReference type="ChEBI" id="CHEBI:43474"/>
        <dbReference type="ChEBI" id="CHEBI:57597"/>
        <dbReference type="ChEBI" id="CHEBI:57970"/>
        <dbReference type="ChEBI" id="CHEBI:59918"/>
        <dbReference type="EC" id="2.3.1.275"/>
    </reaction>
</comment>
<evidence type="ECO:0000256" key="9">
    <source>
        <dbReference type="ARBA" id="ARBA00023264"/>
    </source>
</evidence>
<feature type="transmembrane region" description="Helical" evidence="10">
    <location>
        <begin position="163"/>
        <end position="179"/>
    </location>
</feature>
<dbReference type="AlphaFoldDB" id="A0A1H2Z1C3"/>
<evidence type="ECO:0000256" key="2">
    <source>
        <dbReference type="ARBA" id="ARBA00022516"/>
    </source>
</evidence>
<dbReference type="HAMAP" id="MF_01043">
    <property type="entry name" value="PlsY"/>
    <property type="match status" value="1"/>
</dbReference>
<comment type="caution">
    <text evidence="11">The sequence shown here is derived from an EMBL/GenBank/DDBJ whole genome shotgun (WGS) entry which is preliminary data.</text>
</comment>
<accession>A0A1H2Z1C3</accession>
<dbReference type="RefSeq" id="WP_012938584.1">
    <property type="nucleotide sequence ID" value="NZ_CALAKB010000031.1"/>
</dbReference>
<keyword evidence="6 10" id="KW-0443">Lipid metabolism</keyword>
<dbReference type="EMBL" id="FNOP01000013">
    <property type="protein sequence ID" value="SDX10704.1"/>
    <property type="molecule type" value="Genomic_DNA"/>
</dbReference>
<name>A0A1H2Z1C3_ACIFE</name>
<comment type="subunit">
    <text evidence="10">Probably interacts with PlsX.</text>
</comment>
<dbReference type="UniPathway" id="UPA00085"/>
<dbReference type="EC" id="2.3.1.275" evidence="10"/>
<dbReference type="InterPro" id="IPR003811">
    <property type="entry name" value="G3P_acylTferase_PlsY"/>
</dbReference>
<keyword evidence="4 10" id="KW-0812">Transmembrane</keyword>
<dbReference type="PANTHER" id="PTHR30309:SF0">
    <property type="entry name" value="GLYCEROL-3-PHOSPHATE ACYLTRANSFERASE-RELATED"/>
    <property type="match status" value="1"/>
</dbReference>
<keyword evidence="5 10" id="KW-1133">Transmembrane helix</keyword>
<proteinExistence type="inferred from homology"/>
<dbReference type="NCBIfam" id="TIGR00023">
    <property type="entry name" value="glycerol-3-phosphate 1-O-acyltransferase PlsY"/>
    <property type="match status" value="1"/>
</dbReference>
<feature type="transmembrane region" description="Helical" evidence="10">
    <location>
        <begin position="52"/>
        <end position="72"/>
    </location>
</feature>
<evidence type="ECO:0000256" key="10">
    <source>
        <dbReference type="HAMAP-Rule" id="MF_01043"/>
    </source>
</evidence>
<keyword evidence="3 10" id="KW-0808">Transferase</keyword>